<reference evidence="3 4" key="1">
    <citation type="journal article" date="2018" name="Evol. Lett.">
        <title>Horizontal gene cluster transfer increased hallucinogenic mushroom diversity.</title>
        <authorList>
            <person name="Reynolds H.T."/>
            <person name="Vijayakumar V."/>
            <person name="Gluck-Thaler E."/>
            <person name="Korotkin H.B."/>
            <person name="Matheny P.B."/>
            <person name="Slot J.C."/>
        </authorList>
    </citation>
    <scope>NUCLEOTIDE SEQUENCE [LARGE SCALE GENOMIC DNA]</scope>
    <source>
        <strain evidence="3 4">2631</strain>
    </source>
</reference>
<keyword evidence="2" id="KW-1133">Transmembrane helix</keyword>
<feature type="compositionally biased region" description="Pro residues" evidence="1">
    <location>
        <begin position="11"/>
        <end position="23"/>
    </location>
</feature>
<evidence type="ECO:0000256" key="2">
    <source>
        <dbReference type="SAM" id="Phobius"/>
    </source>
</evidence>
<keyword evidence="2" id="KW-0812">Transmembrane</keyword>
<dbReference type="AlphaFoldDB" id="A0A409XQW6"/>
<dbReference type="InParanoid" id="A0A409XQW6"/>
<dbReference type="EMBL" id="NHYD01000855">
    <property type="protein sequence ID" value="PPQ93104.1"/>
    <property type="molecule type" value="Genomic_DNA"/>
</dbReference>
<evidence type="ECO:0000313" key="3">
    <source>
        <dbReference type="EMBL" id="PPQ93104.1"/>
    </source>
</evidence>
<gene>
    <name evidence="3" type="ORF">CVT25_003136</name>
</gene>
<dbReference type="Proteomes" id="UP000283269">
    <property type="component" value="Unassembled WGS sequence"/>
</dbReference>
<keyword evidence="4" id="KW-1185">Reference proteome</keyword>
<accession>A0A409XQW6</accession>
<comment type="caution">
    <text evidence="3">The sequence shown here is derived from an EMBL/GenBank/DDBJ whole genome shotgun (WGS) entry which is preliminary data.</text>
</comment>
<protein>
    <submittedName>
        <fullName evidence="3">Uncharacterized protein</fullName>
    </submittedName>
</protein>
<keyword evidence="2" id="KW-0472">Membrane</keyword>
<proteinExistence type="predicted"/>
<evidence type="ECO:0000256" key="1">
    <source>
        <dbReference type="SAM" id="MobiDB-lite"/>
    </source>
</evidence>
<feature type="transmembrane region" description="Helical" evidence="2">
    <location>
        <begin position="33"/>
        <end position="53"/>
    </location>
</feature>
<name>A0A409XQW6_PSICY</name>
<evidence type="ECO:0000313" key="4">
    <source>
        <dbReference type="Proteomes" id="UP000283269"/>
    </source>
</evidence>
<organism evidence="3 4">
    <name type="scientific">Psilocybe cyanescens</name>
    <dbReference type="NCBI Taxonomy" id="93625"/>
    <lineage>
        <taxon>Eukaryota</taxon>
        <taxon>Fungi</taxon>
        <taxon>Dikarya</taxon>
        <taxon>Basidiomycota</taxon>
        <taxon>Agaricomycotina</taxon>
        <taxon>Agaricomycetes</taxon>
        <taxon>Agaricomycetidae</taxon>
        <taxon>Agaricales</taxon>
        <taxon>Agaricineae</taxon>
        <taxon>Strophariaceae</taxon>
        <taxon>Psilocybe</taxon>
    </lineage>
</organism>
<feature type="region of interest" description="Disordered" evidence="1">
    <location>
        <begin position="1"/>
        <end position="27"/>
    </location>
</feature>
<sequence length="68" mass="7588">MSDLGMDKSPPQHPPPHPPPLPPKLQKHQQGPFYILIQGLQAILSYITGFILIQKATNDNLNLTTQTF</sequence>